<evidence type="ECO:0000256" key="2">
    <source>
        <dbReference type="ARBA" id="ARBA00002764"/>
    </source>
</evidence>
<evidence type="ECO:0000256" key="7">
    <source>
        <dbReference type="ARBA" id="ARBA00023056"/>
    </source>
</evidence>
<reference evidence="11 12" key="1">
    <citation type="journal article" date="2022" name="bioRxiv">
        <title>Ecology and evolution of chlamydial symbionts of arthropods.</title>
        <authorList>
            <person name="Halter T."/>
            <person name="Koestlbacher S."/>
            <person name="Collingro A."/>
            <person name="Sixt B.S."/>
            <person name="Toenshoff E.R."/>
            <person name="Hendrickx F."/>
            <person name="Kostanjsek R."/>
            <person name="Horn M."/>
        </authorList>
    </citation>
    <scope>NUCLEOTIDE SEQUENCE [LARGE SCALE GENOMIC DNA]</scope>
    <source>
        <strain evidence="11">W744xW776</strain>
    </source>
</reference>
<dbReference type="RefSeq" id="WP_215216790.1">
    <property type="nucleotide sequence ID" value="NZ_CP075587.1"/>
</dbReference>
<evidence type="ECO:0000256" key="8">
    <source>
        <dbReference type="HAMAP-Rule" id="MF_00484"/>
    </source>
</evidence>
<feature type="domain" description="Glycosyl transferase family 1" evidence="9">
    <location>
        <begin position="285"/>
        <end position="451"/>
    </location>
</feature>
<keyword evidence="7 8" id="KW-0320">Glycogen biosynthesis</keyword>
<sequence>MHIIHIASELTPIAKAGGLADVVYGICQETLKLGHITEVILPKYDCINCKYLTDLKVEQKDIWMFVGSHRYNNTIWSASLGELKIFLIESDHPEYLYHRGVIYGCSDDIDRFIYFSCVAMQYLLQLGKQPDILHLHDWHTSLIALLCQKNNYKLGKSVLTIHNLAHQGICSINTLLDKDFLKGLGFSDSLNLLEIGIVYADCIAIVSSNYQKEIQTPEGGCGLDLVLRASQKKLVSILNGIDQDYWNPAKDPYLKKNYHINELENVLKAKLINKCFLQKHLSLAQENVPLVSCITRLVPQKGPNLIEYSILRTLELGGQFVLLGSVSQSNNDIREQFISLQEKYKDNNRVAILLINDEELAHLIFAASDLFIIPSLFEPCGLTQMIAMHYGTIPIARMTGGLVDTVFDVDTSDKPFEERNGFTFEFPDWQGLNWALERAITCYNDHKKWQQIMKAGLIYDSSWEKSAKQYVCIYEELLSFKS</sequence>
<feature type="domain" description="Starch synthase catalytic" evidence="10">
    <location>
        <begin position="2"/>
        <end position="228"/>
    </location>
</feature>
<dbReference type="HAMAP" id="MF_00484">
    <property type="entry name" value="Glycogen_synth"/>
    <property type="match status" value="1"/>
</dbReference>
<comment type="similarity">
    <text evidence="4 8">Belongs to the glycosyltransferase 1 family. Bacterial/plant glycogen synthase subfamily.</text>
</comment>
<keyword evidence="12" id="KW-1185">Reference proteome</keyword>
<protein>
    <recommendedName>
        <fullName evidence="8">Glycogen synthase</fullName>
        <ecNumber evidence="8">2.4.1.21</ecNumber>
    </recommendedName>
    <alternativeName>
        <fullName evidence="8">Starch [bacterial glycogen] synthase</fullName>
    </alternativeName>
</protein>
<organism evidence="11 12">
    <name type="scientific">Candidatus Rhabdochlamydia oedothoracis</name>
    <dbReference type="NCBI Taxonomy" id="2720720"/>
    <lineage>
        <taxon>Bacteria</taxon>
        <taxon>Pseudomonadati</taxon>
        <taxon>Chlamydiota</taxon>
        <taxon>Chlamydiia</taxon>
        <taxon>Parachlamydiales</taxon>
        <taxon>Candidatus Rhabdochlamydiaceae</taxon>
        <taxon>Candidatus Rhabdochlamydia</taxon>
    </lineage>
</organism>
<dbReference type="PANTHER" id="PTHR46083">
    <property type="match status" value="1"/>
</dbReference>
<comment type="catalytic activity">
    <reaction evidence="1 8">
        <text>[(1-&gt;4)-alpha-D-glucosyl](n) + ADP-alpha-D-glucose = [(1-&gt;4)-alpha-D-glucosyl](n+1) + ADP + H(+)</text>
        <dbReference type="Rhea" id="RHEA:18189"/>
        <dbReference type="Rhea" id="RHEA-COMP:9584"/>
        <dbReference type="Rhea" id="RHEA-COMP:9587"/>
        <dbReference type="ChEBI" id="CHEBI:15378"/>
        <dbReference type="ChEBI" id="CHEBI:15444"/>
        <dbReference type="ChEBI" id="CHEBI:57498"/>
        <dbReference type="ChEBI" id="CHEBI:456216"/>
        <dbReference type="EC" id="2.4.1.21"/>
    </reaction>
</comment>
<dbReference type="EC" id="2.4.1.21" evidence="8"/>
<dbReference type="Pfam" id="PF08323">
    <property type="entry name" value="Glyco_transf_5"/>
    <property type="match status" value="1"/>
</dbReference>
<dbReference type="NCBIfam" id="TIGR02095">
    <property type="entry name" value="glgA"/>
    <property type="match status" value="1"/>
</dbReference>
<evidence type="ECO:0000313" key="12">
    <source>
        <dbReference type="Proteomes" id="UP000826014"/>
    </source>
</evidence>
<evidence type="ECO:0000256" key="4">
    <source>
        <dbReference type="ARBA" id="ARBA00010281"/>
    </source>
</evidence>
<evidence type="ECO:0000256" key="1">
    <source>
        <dbReference type="ARBA" id="ARBA00001478"/>
    </source>
</evidence>
<evidence type="ECO:0000259" key="9">
    <source>
        <dbReference type="Pfam" id="PF00534"/>
    </source>
</evidence>
<dbReference type="InterPro" id="IPR013534">
    <property type="entry name" value="Starch_synth_cat_dom"/>
</dbReference>
<accession>A0ABX8UZW7</accession>
<comment type="pathway">
    <text evidence="3 8">Glycan biosynthesis; glycogen biosynthesis.</text>
</comment>
<dbReference type="CDD" id="cd03791">
    <property type="entry name" value="GT5_Glycogen_synthase_DULL1-like"/>
    <property type="match status" value="1"/>
</dbReference>
<dbReference type="EMBL" id="CP075587">
    <property type="protein sequence ID" value="QYF48456.1"/>
    <property type="molecule type" value="Genomic_DNA"/>
</dbReference>
<dbReference type="InterPro" id="IPR011835">
    <property type="entry name" value="GS/SS"/>
</dbReference>
<gene>
    <name evidence="8" type="primary">glgA</name>
    <name evidence="11" type="ORF">RHABOEDO_000618</name>
</gene>
<dbReference type="PANTHER" id="PTHR46083:SF1">
    <property type="entry name" value="GLYCOGEN SYNTHASE 2-RELATED"/>
    <property type="match status" value="1"/>
</dbReference>
<evidence type="ECO:0000256" key="6">
    <source>
        <dbReference type="ARBA" id="ARBA00022679"/>
    </source>
</evidence>
<comment type="function">
    <text evidence="2 8">Synthesizes alpha-1,4-glucan chains using ADP-glucose.</text>
</comment>
<evidence type="ECO:0000259" key="10">
    <source>
        <dbReference type="Pfam" id="PF08323"/>
    </source>
</evidence>
<evidence type="ECO:0000256" key="3">
    <source>
        <dbReference type="ARBA" id="ARBA00004964"/>
    </source>
</evidence>
<evidence type="ECO:0000256" key="5">
    <source>
        <dbReference type="ARBA" id="ARBA00022676"/>
    </source>
</evidence>
<dbReference type="GO" id="GO:0009011">
    <property type="term" value="F:alpha-1,4-glucan glucosyltransferase (ADP-glucose donor) activity"/>
    <property type="evidence" value="ECO:0007669"/>
    <property type="project" value="UniProtKB-EC"/>
</dbReference>
<dbReference type="Proteomes" id="UP000826014">
    <property type="component" value="Chromosome"/>
</dbReference>
<keyword evidence="5 8" id="KW-0328">Glycosyltransferase</keyword>
<dbReference type="InterPro" id="IPR001296">
    <property type="entry name" value="Glyco_trans_1"/>
</dbReference>
<feature type="binding site" evidence="8">
    <location>
        <position position="15"/>
    </location>
    <ligand>
        <name>ADP-alpha-D-glucose</name>
        <dbReference type="ChEBI" id="CHEBI:57498"/>
    </ligand>
</feature>
<keyword evidence="6 8" id="KW-0808">Transferase</keyword>
<evidence type="ECO:0000313" key="11">
    <source>
        <dbReference type="EMBL" id="QYF48456.1"/>
    </source>
</evidence>
<name>A0ABX8UZW7_9BACT</name>
<proteinExistence type="inferred from homology"/>
<dbReference type="Gene3D" id="3.40.50.2000">
    <property type="entry name" value="Glycogen Phosphorylase B"/>
    <property type="match status" value="2"/>
</dbReference>
<dbReference type="SUPFAM" id="SSF53756">
    <property type="entry name" value="UDP-Glycosyltransferase/glycogen phosphorylase"/>
    <property type="match status" value="1"/>
</dbReference>
<dbReference type="Pfam" id="PF00534">
    <property type="entry name" value="Glycos_transf_1"/>
    <property type="match status" value="1"/>
</dbReference>